<evidence type="ECO:0000313" key="5">
    <source>
        <dbReference type="EMBL" id="MFC4313450.1"/>
    </source>
</evidence>
<dbReference type="InterPro" id="IPR022479">
    <property type="entry name" value="PqqD_bac"/>
</dbReference>
<comment type="caution">
    <text evidence="5">The sequence shown here is derived from an EMBL/GenBank/DDBJ whole genome shotgun (WGS) entry which is preliminary data.</text>
</comment>
<dbReference type="Proteomes" id="UP001595904">
    <property type="component" value="Unassembled WGS sequence"/>
</dbReference>
<accession>A0ABV8T286</accession>
<organism evidence="5 6">
    <name type="scientific">Steroidobacter flavus</name>
    <dbReference type="NCBI Taxonomy" id="1842136"/>
    <lineage>
        <taxon>Bacteria</taxon>
        <taxon>Pseudomonadati</taxon>
        <taxon>Pseudomonadota</taxon>
        <taxon>Gammaproteobacteria</taxon>
        <taxon>Steroidobacterales</taxon>
        <taxon>Steroidobacteraceae</taxon>
        <taxon>Steroidobacter</taxon>
    </lineage>
</organism>
<protein>
    <recommendedName>
        <fullName evidence="4">PqqA binding protein</fullName>
    </recommendedName>
    <alternativeName>
        <fullName evidence="4">Coenzyme PQQ synthesis protein D</fullName>
    </alternativeName>
    <alternativeName>
        <fullName evidence="4">Pyrroloquinoline quinone biosynthesis protein D</fullName>
    </alternativeName>
</protein>
<dbReference type="InterPro" id="IPR041881">
    <property type="entry name" value="PqqD_sf"/>
</dbReference>
<dbReference type="RefSeq" id="WP_380603779.1">
    <property type="nucleotide sequence ID" value="NZ_JBHSDU010000015.1"/>
</dbReference>
<evidence type="ECO:0000256" key="2">
    <source>
        <dbReference type="ARBA" id="ARBA00011741"/>
    </source>
</evidence>
<gene>
    <name evidence="4 5" type="primary">pqqD</name>
    <name evidence="5" type="ORF">ACFPN2_30515</name>
</gene>
<name>A0ABV8T286_9GAMM</name>
<dbReference type="HAMAP" id="MF_00655">
    <property type="entry name" value="PQQ_syn_PqqD"/>
    <property type="match status" value="1"/>
</dbReference>
<proteinExistence type="inferred from homology"/>
<reference evidence="6" key="1">
    <citation type="journal article" date="2019" name="Int. J. Syst. Evol. Microbiol.">
        <title>The Global Catalogue of Microorganisms (GCM) 10K type strain sequencing project: providing services to taxonomists for standard genome sequencing and annotation.</title>
        <authorList>
            <consortium name="The Broad Institute Genomics Platform"/>
            <consortium name="The Broad Institute Genome Sequencing Center for Infectious Disease"/>
            <person name="Wu L."/>
            <person name="Ma J."/>
        </authorList>
    </citation>
    <scope>NUCLEOTIDE SEQUENCE [LARGE SCALE GENOMIC DNA]</scope>
    <source>
        <strain evidence="6">CGMCC 1.10759</strain>
    </source>
</reference>
<sequence>MTDADRPSIRSGLRLQWEEVQNAYVLLYPEGMVKLNTSAAEILRRCDGVRSVDEIVADLESAFNRTGLQDEIVRFLELARAQGWIGAAAS</sequence>
<keyword evidence="3 4" id="KW-0884">PQQ biosynthesis</keyword>
<dbReference type="Gene3D" id="1.10.10.1150">
    <property type="entry name" value="Coenzyme PQQ synthesis protein D (PqqD)"/>
    <property type="match status" value="1"/>
</dbReference>
<comment type="subunit">
    <text evidence="2 4">Monomer. Interacts with PqqE.</text>
</comment>
<evidence type="ECO:0000256" key="4">
    <source>
        <dbReference type="HAMAP-Rule" id="MF_00655"/>
    </source>
</evidence>
<comment type="pathway">
    <text evidence="1 4">Cofactor biosynthesis; pyrroloquinoline quinone biosynthesis.</text>
</comment>
<comment type="function">
    <text evidence="4">Functions as a PqqA binding protein and presents PqqA to PqqE, in the pyrroloquinoline quinone (PQQ) biosynthetic pathway.</text>
</comment>
<keyword evidence="6" id="KW-1185">Reference proteome</keyword>
<dbReference type="Pfam" id="PF05402">
    <property type="entry name" value="PqqD"/>
    <property type="match status" value="1"/>
</dbReference>
<evidence type="ECO:0000313" key="6">
    <source>
        <dbReference type="Proteomes" id="UP001595904"/>
    </source>
</evidence>
<dbReference type="NCBIfam" id="NF002535">
    <property type="entry name" value="PRK02079.1"/>
    <property type="match status" value="1"/>
</dbReference>
<dbReference type="NCBIfam" id="TIGR03859">
    <property type="entry name" value="PQQ_PqqD"/>
    <property type="match status" value="1"/>
</dbReference>
<evidence type="ECO:0000256" key="1">
    <source>
        <dbReference type="ARBA" id="ARBA00004886"/>
    </source>
</evidence>
<evidence type="ECO:0000256" key="3">
    <source>
        <dbReference type="ARBA" id="ARBA00022905"/>
    </source>
</evidence>
<dbReference type="InterPro" id="IPR008792">
    <property type="entry name" value="PQQD"/>
</dbReference>
<comment type="similarity">
    <text evidence="4">Belongs to the PqqD family.</text>
</comment>
<dbReference type="EMBL" id="JBHSDU010000015">
    <property type="protein sequence ID" value="MFC4313450.1"/>
    <property type="molecule type" value="Genomic_DNA"/>
</dbReference>